<accession>A0A1M5GRB8</accession>
<keyword evidence="1" id="KW-1133">Transmembrane helix</keyword>
<keyword evidence="1" id="KW-0472">Membrane</keyword>
<proteinExistence type="predicted"/>
<protein>
    <submittedName>
        <fullName evidence="2">Uncharacterized protein</fullName>
    </submittedName>
</protein>
<keyword evidence="1" id="KW-0812">Transmembrane</keyword>
<organism evidence="2 3">
    <name type="scientific">Ornithinibacillus halophilus</name>
    <dbReference type="NCBI Taxonomy" id="930117"/>
    <lineage>
        <taxon>Bacteria</taxon>
        <taxon>Bacillati</taxon>
        <taxon>Bacillota</taxon>
        <taxon>Bacilli</taxon>
        <taxon>Bacillales</taxon>
        <taxon>Bacillaceae</taxon>
        <taxon>Ornithinibacillus</taxon>
    </lineage>
</organism>
<evidence type="ECO:0000256" key="1">
    <source>
        <dbReference type="SAM" id="Phobius"/>
    </source>
</evidence>
<evidence type="ECO:0000313" key="2">
    <source>
        <dbReference type="EMBL" id="SHG06264.1"/>
    </source>
</evidence>
<evidence type="ECO:0000313" key="3">
    <source>
        <dbReference type="Proteomes" id="UP000183988"/>
    </source>
</evidence>
<feature type="transmembrane region" description="Helical" evidence="1">
    <location>
        <begin position="132"/>
        <end position="150"/>
    </location>
</feature>
<name>A0A1M5GRB8_9BACI</name>
<sequence>MGVSFSNGVIYLGFLIILSLELENPDWESTIDQLENEDAIRITPIINGEEISEEELTEVYDSIQWKVDKNVNFRMEQDGNSILLFPEYHHFMWFTSTGEIGLHLEMEGKYPNEFAEIDFQVMIHDLPFWKKWGPPLLIILLVLLALIYIIEVIKNPRFKKGSYISVDKRMIQSG</sequence>
<gene>
    <name evidence="2" type="ORF">SAMN05216225_101424</name>
</gene>
<dbReference type="AlphaFoldDB" id="A0A1M5GRB8"/>
<keyword evidence="3" id="KW-1185">Reference proteome</keyword>
<dbReference type="Proteomes" id="UP000183988">
    <property type="component" value="Unassembled WGS sequence"/>
</dbReference>
<dbReference type="EMBL" id="FQVW01000014">
    <property type="protein sequence ID" value="SHG06264.1"/>
    <property type="molecule type" value="Genomic_DNA"/>
</dbReference>
<dbReference type="STRING" id="930117.SAMN05216225_101424"/>
<reference evidence="2 3" key="1">
    <citation type="submission" date="2016-11" db="EMBL/GenBank/DDBJ databases">
        <authorList>
            <person name="Jaros S."/>
            <person name="Januszkiewicz K."/>
            <person name="Wedrychowicz H."/>
        </authorList>
    </citation>
    <scope>NUCLEOTIDE SEQUENCE [LARGE SCALE GENOMIC DNA]</scope>
    <source>
        <strain evidence="2 3">IBRC-M 10683</strain>
    </source>
</reference>